<dbReference type="PROSITE" id="PS51831">
    <property type="entry name" value="HD"/>
    <property type="match status" value="1"/>
</dbReference>
<dbReference type="PANTHER" id="PTHR35569">
    <property type="entry name" value="CYANAMIDE HYDRATASE DDI2-RELATED"/>
    <property type="match status" value="1"/>
</dbReference>
<organism evidence="2 3">
    <name type="scientific">Cladobotryum mycophilum</name>
    <dbReference type="NCBI Taxonomy" id="491253"/>
    <lineage>
        <taxon>Eukaryota</taxon>
        <taxon>Fungi</taxon>
        <taxon>Dikarya</taxon>
        <taxon>Ascomycota</taxon>
        <taxon>Pezizomycotina</taxon>
        <taxon>Sordariomycetes</taxon>
        <taxon>Hypocreomycetidae</taxon>
        <taxon>Hypocreales</taxon>
        <taxon>Hypocreaceae</taxon>
        <taxon>Cladobotryum</taxon>
    </lineage>
</organism>
<gene>
    <name evidence="2" type="ORF">PT974_03198</name>
</gene>
<comment type="caution">
    <text evidence="2">The sequence shown here is derived from an EMBL/GenBank/DDBJ whole genome shotgun (WGS) entry which is preliminary data.</text>
</comment>
<dbReference type="CDD" id="cd00077">
    <property type="entry name" value="HDc"/>
    <property type="match status" value="1"/>
</dbReference>
<dbReference type="NCBIfam" id="TIGR03401">
    <property type="entry name" value="cyanamide_fam"/>
    <property type="match status" value="1"/>
</dbReference>
<dbReference type="Gene3D" id="1.10.3210.10">
    <property type="entry name" value="Hypothetical protein af1432"/>
    <property type="match status" value="1"/>
</dbReference>
<keyword evidence="3" id="KW-1185">Reference proteome</keyword>
<accession>A0ABR0SRR6</accession>
<dbReference type="PANTHER" id="PTHR35569:SF8">
    <property type="entry name" value="HYDRATASE, PUTATIVE (AFU_ORTHOLOGUE AFUA_7G06270)-RELATED"/>
    <property type="match status" value="1"/>
</dbReference>
<feature type="domain" description="HD" evidence="1">
    <location>
        <begin position="63"/>
        <end position="174"/>
    </location>
</feature>
<protein>
    <submittedName>
        <fullName evidence="2">Cyanamide hydratase</fullName>
    </submittedName>
</protein>
<dbReference type="InterPro" id="IPR003607">
    <property type="entry name" value="HD/PDEase_dom"/>
</dbReference>
<dbReference type="InterPro" id="IPR006674">
    <property type="entry name" value="HD_domain"/>
</dbReference>
<proteinExistence type="predicted"/>
<dbReference type="Proteomes" id="UP001338125">
    <property type="component" value="Unassembled WGS sequence"/>
</dbReference>
<name>A0ABR0SRR6_9HYPO</name>
<reference evidence="2 3" key="1">
    <citation type="submission" date="2024-01" db="EMBL/GenBank/DDBJ databases">
        <title>Complete genome of Cladobotryum mycophilum ATHUM6906.</title>
        <authorList>
            <person name="Christinaki A.C."/>
            <person name="Myridakis A.I."/>
            <person name="Kouvelis V.N."/>
        </authorList>
    </citation>
    <scope>NUCLEOTIDE SEQUENCE [LARGE SCALE GENOMIC DNA]</scope>
    <source>
        <strain evidence="2 3">ATHUM6906</strain>
    </source>
</reference>
<dbReference type="InterPro" id="IPR017771">
    <property type="entry name" value="Cyanamide_hydratase_HD"/>
</dbReference>
<sequence>MSALEVTQNGWTAVPVNAGKLFNGKPFKNVPEPLLVSDIKWPTNDPVVTKVQQYAKEKLAGPAFNHSMRIFYYSTIIFKQQFPEHAATLSPSTLALTALLHDIGTADENLTSTRMSFDFYGGIKALNLLQDLGATKDQAEAACEAIIRHQDIGTEGTITVLGQVIQLATIYDNVSNHPDMPDITDIIHTKTLEDVVKTFPRNGWSGCFSRIIEEEVRIKPWCHSTHIPDFAQQLLGNKFMEQYE</sequence>
<dbReference type="SUPFAM" id="SSF109604">
    <property type="entry name" value="HD-domain/PDEase-like"/>
    <property type="match status" value="1"/>
</dbReference>
<evidence type="ECO:0000313" key="3">
    <source>
        <dbReference type="Proteomes" id="UP001338125"/>
    </source>
</evidence>
<evidence type="ECO:0000259" key="1">
    <source>
        <dbReference type="PROSITE" id="PS51831"/>
    </source>
</evidence>
<evidence type="ECO:0000313" key="2">
    <source>
        <dbReference type="EMBL" id="KAK5994814.1"/>
    </source>
</evidence>
<dbReference type="EMBL" id="JAVFKD010000004">
    <property type="protein sequence ID" value="KAK5994814.1"/>
    <property type="molecule type" value="Genomic_DNA"/>
</dbReference>